<gene>
    <name evidence="5" type="ORF">PC110_g14294</name>
    <name evidence="2" type="ORF">PC113_g11610</name>
    <name evidence="3" type="ORF">PC115_g10293</name>
    <name evidence="4" type="ORF">PC118_g10825</name>
</gene>
<protein>
    <submittedName>
        <fullName evidence="5">Uncharacterized protein</fullName>
    </submittedName>
</protein>
<comment type="caution">
    <text evidence="5">The sequence shown here is derived from an EMBL/GenBank/DDBJ whole genome shotgun (WGS) entry which is preliminary data.</text>
</comment>
<evidence type="ECO:0000256" key="1">
    <source>
        <dbReference type="SAM" id="SignalP"/>
    </source>
</evidence>
<evidence type="ECO:0000313" key="6">
    <source>
        <dbReference type="Proteomes" id="UP000251314"/>
    </source>
</evidence>
<dbReference type="Proteomes" id="UP000774804">
    <property type="component" value="Unassembled WGS sequence"/>
</dbReference>
<dbReference type="AlphaFoldDB" id="A0A329RXE9"/>
<reference evidence="5 6" key="1">
    <citation type="submission" date="2018-01" db="EMBL/GenBank/DDBJ databases">
        <title>Draft genome of the strawberry crown rot pathogen Phytophthora cactorum.</title>
        <authorList>
            <person name="Armitage A.D."/>
            <person name="Lysoe E."/>
            <person name="Nellist C.F."/>
            <person name="Harrison R.J."/>
            <person name="Brurberg M.B."/>
        </authorList>
    </citation>
    <scope>NUCLEOTIDE SEQUENCE [LARGE SCALE GENOMIC DNA]</scope>
    <source>
        <strain evidence="5 6">10300</strain>
    </source>
</reference>
<dbReference type="Proteomes" id="UP000697107">
    <property type="component" value="Unassembled WGS sequence"/>
</dbReference>
<organism evidence="5 6">
    <name type="scientific">Phytophthora cactorum</name>
    <dbReference type="NCBI Taxonomy" id="29920"/>
    <lineage>
        <taxon>Eukaryota</taxon>
        <taxon>Sar</taxon>
        <taxon>Stramenopiles</taxon>
        <taxon>Oomycota</taxon>
        <taxon>Peronosporomycetes</taxon>
        <taxon>Peronosporales</taxon>
        <taxon>Peronosporaceae</taxon>
        <taxon>Phytophthora</taxon>
    </lineage>
</organism>
<dbReference type="Proteomes" id="UP000735874">
    <property type="component" value="Unassembled WGS sequence"/>
</dbReference>
<dbReference type="EMBL" id="RCMG01000335">
    <property type="protein sequence ID" value="KAG2856395.1"/>
    <property type="molecule type" value="Genomic_DNA"/>
</dbReference>
<dbReference type="EMBL" id="RCMI01000301">
    <property type="protein sequence ID" value="KAG2919076.1"/>
    <property type="molecule type" value="Genomic_DNA"/>
</dbReference>
<name>A0A329RXE9_9STRA</name>
<dbReference type="EMBL" id="MJFZ01000433">
    <property type="protein sequence ID" value="RAW29357.1"/>
    <property type="molecule type" value="Genomic_DNA"/>
</dbReference>
<keyword evidence="6" id="KW-1185">Reference proteome</keyword>
<reference evidence="2" key="2">
    <citation type="submission" date="2018-10" db="EMBL/GenBank/DDBJ databases">
        <title>Effector identification in a new, highly contiguous assembly of the strawberry crown rot pathogen Phytophthora cactorum.</title>
        <authorList>
            <person name="Armitage A.D."/>
            <person name="Nellist C.F."/>
            <person name="Bates H."/>
            <person name="Vickerstaff R.J."/>
            <person name="Harrison R.J."/>
        </authorList>
    </citation>
    <scope>NUCLEOTIDE SEQUENCE</scope>
    <source>
        <strain evidence="2">15-7</strain>
        <strain evidence="3">4032</strain>
        <strain evidence="4">P415</strain>
    </source>
</reference>
<evidence type="ECO:0000313" key="5">
    <source>
        <dbReference type="EMBL" id="RAW29357.1"/>
    </source>
</evidence>
<dbReference type="OrthoDB" id="129591at2759"/>
<dbReference type="VEuPathDB" id="FungiDB:PC110_g14294"/>
<sequence length="114" mass="12498">MFAFVIGDYLIIDLACGFGWCGSPAMYFLPGSLINGLYEDTHISSAIVLDPPLVGSFWCDDHTFVEVDTALRGFAANLALRRAMSNAPGPSAINEKKFTSWSTTKSCTWFGLEY</sequence>
<feature type="chain" id="PRO_5016460231" evidence="1">
    <location>
        <begin position="18"/>
        <end position="114"/>
    </location>
</feature>
<evidence type="ECO:0000313" key="3">
    <source>
        <dbReference type="EMBL" id="KAG2919076.1"/>
    </source>
</evidence>
<keyword evidence="1" id="KW-0732">Signal</keyword>
<accession>A0A329RXE9</accession>
<evidence type="ECO:0000313" key="2">
    <source>
        <dbReference type="EMBL" id="KAG2856395.1"/>
    </source>
</evidence>
<dbReference type="Proteomes" id="UP000251314">
    <property type="component" value="Unassembled WGS sequence"/>
</dbReference>
<dbReference type="EMBL" id="RCML01000317">
    <property type="protein sequence ID" value="KAG2981092.1"/>
    <property type="molecule type" value="Genomic_DNA"/>
</dbReference>
<feature type="signal peptide" evidence="1">
    <location>
        <begin position="1"/>
        <end position="17"/>
    </location>
</feature>
<evidence type="ECO:0000313" key="4">
    <source>
        <dbReference type="EMBL" id="KAG2981092.1"/>
    </source>
</evidence>
<proteinExistence type="predicted"/>